<dbReference type="Proteomes" id="UP000000702">
    <property type="component" value="Unassembled WGS sequence"/>
</dbReference>
<dbReference type="EMBL" id="CAEQ01002319">
    <property type="protein sequence ID" value="CCD16520.1"/>
    <property type="molecule type" value="Genomic_DNA"/>
</dbReference>
<reference evidence="2 3" key="2">
    <citation type="journal article" date="2012" name="Proc. Natl. Acad. Sci. U.S.A.">
        <title>Antigenic diversity is generated by distinct evolutionary mechanisms in African trypanosome species.</title>
        <authorList>
            <person name="Jackson A.P."/>
            <person name="Berry A."/>
            <person name="Aslett M."/>
            <person name="Allison H.C."/>
            <person name="Burton P."/>
            <person name="Vavrova-Anderson J."/>
            <person name="Brown R."/>
            <person name="Browne H."/>
            <person name="Corton N."/>
            <person name="Hauser H."/>
            <person name="Gamble J."/>
            <person name="Gilderthorp R."/>
            <person name="Marcello L."/>
            <person name="McQuillan J."/>
            <person name="Otto T.D."/>
            <person name="Quail M.A."/>
            <person name="Sanders M.J."/>
            <person name="van Tonder A."/>
            <person name="Ginger M.L."/>
            <person name="Field M.C."/>
            <person name="Barry J.D."/>
            <person name="Hertz-Fowler C."/>
            <person name="Berriman M."/>
        </authorList>
    </citation>
    <scope>NUCLEOTIDE SEQUENCE [LARGE SCALE GENOMIC DNA]</scope>
    <source>
        <strain evidence="2 3">IL3000</strain>
    </source>
</reference>
<accession>F9WGT3</accession>
<keyword evidence="3" id="KW-1185">Reference proteome</keyword>
<protein>
    <submittedName>
        <fullName evidence="2">WGS project CAEQ00000000 data, annotated contig 54</fullName>
    </submittedName>
</protein>
<feature type="non-terminal residue" evidence="2">
    <location>
        <position position="210"/>
    </location>
</feature>
<evidence type="ECO:0000256" key="1">
    <source>
        <dbReference type="SAM" id="MobiDB-lite"/>
    </source>
</evidence>
<gene>
    <name evidence="2" type="ORF">TCIL3000_0_01650</name>
</gene>
<feature type="compositionally biased region" description="Polar residues" evidence="1">
    <location>
        <begin position="1"/>
        <end position="11"/>
    </location>
</feature>
<sequence length="210" mass="23602">MDQRSTNTRPASAQMYKTPPEIRAGARPRPVSSQSHCHPASRINAAINWNLGYKPPEPLRLPGGCVYPQWTRGIVLGRNAANQTTQQLPQKSSSTPWRFGRYRGGWTIEPATASPTRSSAAILTISTYSSLLSDAIGPKSKMQPQKKSGPLQQYHVVDLIRSLRRGKAVKDNNESERKEEKMTETIPTRTTEEKESIHEDKQKTRPNRDR</sequence>
<feature type="compositionally biased region" description="Basic and acidic residues" evidence="1">
    <location>
        <begin position="190"/>
        <end position="210"/>
    </location>
</feature>
<evidence type="ECO:0000313" key="2">
    <source>
        <dbReference type="EMBL" id="CCD16520.1"/>
    </source>
</evidence>
<organism evidence="2 3">
    <name type="scientific">Trypanosoma congolense (strain IL3000)</name>
    <dbReference type="NCBI Taxonomy" id="1068625"/>
    <lineage>
        <taxon>Eukaryota</taxon>
        <taxon>Discoba</taxon>
        <taxon>Euglenozoa</taxon>
        <taxon>Kinetoplastea</taxon>
        <taxon>Metakinetoplastina</taxon>
        <taxon>Trypanosomatida</taxon>
        <taxon>Trypanosomatidae</taxon>
        <taxon>Trypanosoma</taxon>
        <taxon>Nannomonas</taxon>
    </lineage>
</organism>
<feature type="region of interest" description="Disordered" evidence="1">
    <location>
        <begin position="163"/>
        <end position="210"/>
    </location>
</feature>
<name>F9WGT3_TRYCI</name>
<dbReference type="AlphaFoldDB" id="F9WGT3"/>
<comment type="caution">
    <text evidence="2">The sequence shown here is derived from an EMBL/GenBank/DDBJ whole genome shotgun (WGS) entry which is preliminary data.</text>
</comment>
<feature type="region of interest" description="Disordered" evidence="1">
    <location>
        <begin position="1"/>
        <end position="37"/>
    </location>
</feature>
<proteinExistence type="predicted"/>
<dbReference type="VEuPathDB" id="TriTrypDB:TcIL3000_0_01650"/>
<feature type="compositionally biased region" description="Basic and acidic residues" evidence="1">
    <location>
        <begin position="168"/>
        <end position="183"/>
    </location>
</feature>
<evidence type="ECO:0000313" key="3">
    <source>
        <dbReference type="Proteomes" id="UP000000702"/>
    </source>
</evidence>
<reference evidence="3" key="1">
    <citation type="submission" date="2011-07" db="EMBL/GenBank/DDBJ databases">
        <title>Divergent evolution of antigenic variation in African trypanosomes.</title>
        <authorList>
            <person name="Jackson A.P."/>
            <person name="Berry A."/>
            <person name="Allison H.C."/>
            <person name="Burton P."/>
            <person name="Anderson J."/>
            <person name="Aslett M."/>
            <person name="Brown R."/>
            <person name="Corton N."/>
            <person name="Harris D."/>
            <person name="Hauser H."/>
            <person name="Gamble J."/>
            <person name="Gilderthorp R."/>
            <person name="McQuillan J."/>
            <person name="Quail M.A."/>
            <person name="Sanders M."/>
            <person name="Van Tonder A."/>
            <person name="Ginger M.L."/>
            <person name="Donelson J.E."/>
            <person name="Field M.C."/>
            <person name="Barry J.D."/>
            <person name="Berriman M."/>
            <person name="Hertz-Fowler C."/>
        </authorList>
    </citation>
    <scope>NUCLEOTIDE SEQUENCE [LARGE SCALE GENOMIC DNA]</scope>
    <source>
        <strain evidence="3">IL3000</strain>
    </source>
</reference>